<dbReference type="Proteomes" id="UP000676336">
    <property type="component" value="Unassembled WGS sequence"/>
</dbReference>
<keyword evidence="1" id="KW-0732">Signal</keyword>
<evidence type="ECO:0000256" key="1">
    <source>
        <dbReference type="SAM" id="SignalP"/>
    </source>
</evidence>
<organism evidence="2 3">
    <name type="scientific">Rotaria magnacalcarata</name>
    <dbReference type="NCBI Taxonomy" id="392030"/>
    <lineage>
        <taxon>Eukaryota</taxon>
        <taxon>Metazoa</taxon>
        <taxon>Spiralia</taxon>
        <taxon>Gnathifera</taxon>
        <taxon>Rotifera</taxon>
        <taxon>Eurotatoria</taxon>
        <taxon>Bdelloidea</taxon>
        <taxon>Philodinida</taxon>
        <taxon>Philodinidae</taxon>
        <taxon>Rotaria</taxon>
    </lineage>
</organism>
<evidence type="ECO:0000313" key="3">
    <source>
        <dbReference type="Proteomes" id="UP000676336"/>
    </source>
</evidence>
<comment type="caution">
    <text evidence="2">The sequence shown here is derived from an EMBL/GenBank/DDBJ whole genome shotgun (WGS) entry which is preliminary data.</text>
</comment>
<accession>A0A8S3JI56</accession>
<name>A0A8S3JI56_9BILA</name>
<feature type="signal peptide" evidence="1">
    <location>
        <begin position="1"/>
        <end position="24"/>
    </location>
</feature>
<dbReference type="AlphaFoldDB" id="A0A8S3JI56"/>
<proteinExistence type="predicted"/>
<feature type="chain" id="PRO_5035885521" evidence="1">
    <location>
        <begin position="25"/>
        <end position="119"/>
    </location>
</feature>
<evidence type="ECO:0000313" key="2">
    <source>
        <dbReference type="EMBL" id="CAF5216923.1"/>
    </source>
</evidence>
<protein>
    <submittedName>
        <fullName evidence="2">Uncharacterized protein</fullName>
    </submittedName>
</protein>
<feature type="non-terminal residue" evidence="2">
    <location>
        <position position="119"/>
    </location>
</feature>
<sequence length="119" mass="13697">MIINRTLNLIEFIVILTMSTCIRSQHQSSNQLYQIVTGLKQFHSQLCQFKFENCIQDSSYADQLDTDCNIYSRLRDCFRSLLDDSQCLSAQLKDQYKKAKQNEYQACGVASSYASVRSS</sequence>
<gene>
    <name evidence="2" type="ORF">SMN809_LOCUS80246</name>
</gene>
<reference evidence="2" key="1">
    <citation type="submission" date="2021-02" db="EMBL/GenBank/DDBJ databases">
        <authorList>
            <person name="Nowell W R."/>
        </authorList>
    </citation>
    <scope>NUCLEOTIDE SEQUENCE</scope>
</reference>
<dbReference type="EMBL" id="CAJOBI010344752">
    <property type="protein sequence ID" value="CAF5216923.1"/>
    <property type="molecule type" value="Genomic_DNA"/>
</dbReference>